<name>X6NCG7_RETFI</name>
<dbReference type="GO" id="GO:0008270">
    <property type="term" value="F:zinc ion binding"/>
    <property type="evidence" value="ECO:0007669"/>
    <property type="project" value="UniProtKB-KW"/>
</dbReference>
<dbReference type="GO" id="GO:0004143">
    <property type="term" value="F:ATP-dependent diacylglycerol kinase activity"/>
    <property type="evidence" value="ECO:0007669"/>
    <property type="project" value="InterPro"/>
</dbReference>
<evidence type="ECO:0000259" key="7">
    <source>
        <dbReference type="Pfam" id="PF00609"/>
    </source>
</evidence>
<dbReference type="PANTHER" id="PTHR11255">
    <property type="entry name" value="DIACYLGLYCEROL KINASE"/>
    <property type="match status" value="1"/>
</dbReference>
<reference evidence="8 9" key="1">
    <citation type="journal article" date="2013" name="Curr. Biol.">
        <title>The Genome of the Foraminiferan Reticulomyxa filosa.</title>
        <authorList>
            <person name="Glockner G."/>
            <person name="Hulsmann N."/>
            <person name="Schleicher M."/>
            <person name="Noegel A.A."/>
            <person name="Eichinger L."/>
            <person name="Gallinger C."/>
            <person name="Pawlowski J."/>
            <person name="Sierra R."/>
            <person name="Euteneuer U."/>
            <person name="Pillet L."/>
            <person name="Moustafa A."/>
            <person name="Platzer M."/>
            <person name="Groth M."/>
            <person name="Szafranski K."/>
            <person name="Schliwa M."/>
        </authorList>
    </citation>
    <scope>NUCLEOTIDE SEQUENCE [LARGE SCALE GENOMIC DNA]</scope>
</reference>
<dbReference type="EMBL" id="ASPP01009758">
    <property type="protein sequence ID" value="ETO23696.1"/>
    <property type="molecule type" value="Genomic_DNA"/>
</dbReference>
<keyword evidence="3" id="KW-0862">Zinc</keyword>
<evidence type="ECO:0000256" key="3">
    <source>
        <dbReference type="ARBA" id="ARBA00022771"/>
    </source>
</evidence>
<evidence type="ECO:0000313" key="9">
    <source>
        <dbReference type="Proteomes" id="UP000023152"/>
    </source>
</evidence>
<evidence type="ECO:0000256" key="2">
    <source>
        <dbReference type="ARBA" id="ARBA00022741"/>
    </source>
</evidence>
<feature type="region of interest" description="Disordered" evidence="6">
    <location>
        <begin position="172"/>
        <end position="199"/>
    </location>
</feature>
<dbReference type="PANTHER" id="PTHR11255:SF54">
    <property type="entry name" value="DIACYLGLYCEROL KINASE THETA"/>
    <property type="match status" value="1"/>
</dbReference>
<dbReference type="AlphaFoldDB" id="X6NCG7"/>
<gene>
    <name evidence="8" type="ORF">RFI_13483</name>
</gene>
<keyword evidence="5" id="KW-0067">ATP-binding</keyword>
<keyword evidence="2" id="KW-0547">Nucleotide-binding</keyword>
<evidence type="ECO:0000256" key="1">
    <source>
        <dbReference type="ARBA" id="ARBA00022679"/>
    </source>
</evidence>
<dbReference type="InterPro" id="IPR000756">
    <property type="entry name" value="Diacylglycerol_kin_accessory"/>
</dbReference>
<evidence type="ECO:0000313" key="8">
    <source>
        <dbReference type="EMBL" id="ETO23696.1"/>
    </source>
</evidence>
<evidence type="ECO:0000256" key="4">
    <source>
        <dbReference type="ARBA" id="ARBA00022777"/>
    </source>
</evidence>
<keyword evidence="1" id="KW-0808">Transferase</keyword>
<organism evidence="8 9">
    <name type="scientific">Reticulomyxa filosa</name>
    <dbReference type="NCBI Taxonomy" id="46433"/>
    <lineage>
        <taxon>Eukaryota</taxon>
        <taxon>Sar</taxon>
        <taxon>Rhizaria</taxon>
        <taxon>Retaria</taxon>
        <taxon>Foraminifera</taxon>
        <taxon>Monothalamids</taxon>
        <taxon>Reticulomyxidae</taxon>
        <taxon>Reticulomyxa</taxon>
    </lineage>
</organism>
<dbReference type="GO" id="GO:0007200">
    <property type="term" value="P:phospholipase C-activating G protein-coupled receptor signaling pathway"/>
    <property type="evidence" value="ECO:0007669"/>
    <property type="project" value="InterPro"/>
</dbReference>
<keyword evidence="4 8" id="KW-0418">Kinase</keyword>
<protein>
    <submittedName>
        <fullName evidence="8">Diacylglycerol kinase</fullName>
    </submittedName>
</protein>
<keyword evidence="3" id="KW-0863">Zinc-finger</keyword>
<proteinExistence type="predicted"/>
<sequence>MKKGSGKSRKDELQEWTYPRLDDGKIEVMATGGVHDLLQQKANMSHAHRIAQSKDITIRIKQVPIAMQIDGEAWVVPKPCTLRVRLLGKLPTIIGYAQPRGVDSWLQASLDDEHINEAKKEFREMCRNKYGVSQEKDSPTKNSIFGRSLSSLSTLSSFALLNNPLVFLQSETQRQNESGSTEEEANGNDHTDIKQDPTTPSYVRTALTSLYGSVDNPPLSDGLAALWNSWFGGFVKTTQSPGSSAFMEERALAIAGSDTIDYANSDPINHFPLPQQIPSDPATAAVTHK</sequence>
<dbReference type="Pfam" id="PF00609">
    <property type="entry name" value="DAGK_acc"/>
    <property type="match status" value="1"/>
</dbReference>
<feature type="domain" description="Diacylglycerol kinase accessory" evidence="7">
    <location>
        <begin position="11"/>
        <end position="73"/>
    </location>
</feature>
<comment type="caution">
    <text evidence="8">The sequence shown here is derived from an EMBL/GenBank/DDBJ whole genome shotgun (WGS) entry which is preliminary data.</text>
</comment>
<evidence type="ECO:0000256" key="6">
    <source>
        <dbReference type="SAM" id="MobiDB-lite"/>
    </source>
</evidence>
<accession>X6NCG7</accession>
<dbReference type="InterPro" id="IPR037607">
    <property type="entry name" value="DGK"/>
</dbReference>
<dbReference type="GO" id="GO:0005524">
    <property type="term" value="F:ATP binding"/>
    <property type="evidence" value="ECO:0007669"/>
    <property type="project" value="UniProtKB-KW"/>
</dbReference>
<evidence type="ECO:0000256" key="5">
    <source>
        <dbReference type="ARBA" id="ARBA00022840"/>
    </source>
</evidence>
<dbReference type="GO" id="GO:0016020">
    <property type="term" value="C:membrane"/>
    <property type="evidence" value="ECO:0007669"/>
    <property type="project" value="UniProtKB-SubCell"/>
</dbReference>
<dbReference type="Proteomes" id="UP000023152">
    <property type="component" value="Unassembled WGS sequence"/>
</dbReference>
<keyword evidence="3" id="KW-0479">Metal-binding</keyword>
<keyword evidence="9" id="KW-1185">Reference proteome</keyword>